<protein>
    <recommendedName>
        <fullName evidence="4">BNR repeat-containing family member</fullName>
    </recommendedName>
</protein>
<evidence type="ECO:0000313" key="3">
    <source>
        <dbReference type="Proteomes" id="UP000320386"/>
    </source>
</evidence>
<keyword evidence="3" id="KW-1185">Reference proteome</keyword>
<feature type="chain" id="PRO_5021958314" description="BNR repeat-containing family member" evidence="1">
    <location>
        <begin position="26"/>
        <end position="481"/>
    </location>
</feature>
<organism evidence="2 3">
    <name type="scientific">Mucisphaera calidilacus</name>
    <dbReference type="NCBI Taxonomy" id="2527982"/>
    <lineage>
        <taxon>Bacteria</taxon>
        <taxon>Pseudomonadati</taxon>
        <taxon>Planctomycetota</taxon>
        <taxon>Phycisphaerae</taxon>
        <taxon>Phycisphaerales</taxon>
        <taxon>Phycisphaeraceae</taxon>
        <taxon>Mucisphaera</taxon>
    </lineage>
</organism>
<sequence precursor="true">MKCWCLVERPCVCALIVFVVLLASACSRGVRPDAGLDPGLAFERGRVVDLAPNGSWVWHTDPVTIWSGGRLYYAYVDSTTRQIMVNSYGPGDGSLSPINLSTERSVAVDDHDHPSISILPDGRLLLVYCRHGRDRGFYFRHASGPTPRALDDLSDERFHGFEANTCYTNVYYLRDERRLHYFGRGVHSKPTWLTSTDLGQTWSDATPWIIPEHNAVRPYVHYASNGRDRIDMIYTDGHPRDEKNSIYHAYYQDDAFYRADGRLIVAADDLPMVHEHGQKGGYVYRYSERPWDTSRGPDDWIPFGRAWVWDIEHDESGNPVCVFTVQVDAPEGSPWTDGRIYYYYGWWDGAVWNKRLIAKAGNALYRGEDDFAGGIALDPDDPSRLFLSSNAVAPFDLTSLDTRIKGDDAYSLYRVRFDRATGRVESEPFYSAEGEMIIRPFVPAGDGPVKSVVWMQGPNYPNMRTYPTRIAGWFSGTEQND</sequence>
<reference evidence="2 3" key="1">
    <citation type="submission" date="2019-02" db="EMBL/GenBank/DDBJ databases">
        <title>Deep-cultivation of Planctomycetes and their phenomic and genomic characterization uncovers novel biology.</title>
        <authorList>
            <person name="Wiegand S."/>
            <person name="Jogler M."/>
            <person name="Boedeker C."/>
            <person name="Pinto D."/>
            <person name="Vollmers J."/>
            <person name="Rivas-Marin E."/>
            <person name="Kohn T."/>
            <person name="Peeters S.H."/>
            <person name="Heuer A."/>
            <person name="Rast P."/>
            <person name="Oberbeckmann S."/>
            <person name="Bunk B."/>
            <person name="Jeske O."/>
            <person name="Meyerdierks A."/>
            <person name="Storesund J.E."/>
            <person name="Kallscheuer N."/>
            <person name="Luecker S."/>
            <person name="Lage O.M."/>
            <person name="Pohl T."/>
            <person name="Merkel B.J."/>
            <person name="Hornburger P."/>
            <person name="Mueller R.-W."/>
            <person name="Bruemmer F."/>
            <person name="Labrenz M."/>
            <person name="Spormann A.M."/>
            <person name="Op den Camp H."/>
            <person name="Overmann J."/>
            <person name="Amann R."/>
            <person name="Jetten M.S.M."/>
            <person name="Mascher T."/>
            <person name="Medema M.H."/>
            <person name="Devos D.P."/>
            <person name="Kaster A.-K."/>
            <person name="Ovreas L."/>
            <person name="Rohde M."/>
            <person name="Galperin M.Y."/>
            <person name="Jogler C."/>
        </authorList>
    </citation>
    <scope>NUCLEOTIDE SEQUENCE [LARGE SCALE GENOMIC DNA]</scope>
    <source>
        <strain evidence="2 3">Pan265</strain>
    </source>
</reference>
<dbReference type="Proteomes" id="UP000320386">
    <property type="component" value="Chromosome"/>
</dbReference>
<keyword evidence="1" id="KW-0732">Signal</keyword>
<gene>
    <name evidence="2" type="ORF">Pan265_13020</name>
</gene>
<dbReference type="AlphaFoldDB" id="A0A518BWU9"/>
<dbReference type="Pfam" id="PF15892">
    <property type="entry name" value="BNR_4"/>
    <property type="match status" value="1"/>
</dbReference>
<evidence type="ECO:0000313" key="2">
    <source>
        <dbReference type="EMBL" id="QDU71452.1"/>
    </source>
</evidence>
<dbReference type="EMBL" id="CP036280">
    <property type="protein sequence ID" value="QDU71452.1"/>
    <property type="molecule type" value="Genomic_DNA"/>
</dbReference>
<dbReference type="PROSITE" id="PS51257">
    <property type="entry name" value="PROKAR_LIPOPROTEIN"/>
    <property type="match status" value="1"/>
</dbReference>
<name>A0A518BWU9_9BACT</name>
<proteinExistence type="predicted"/>
<evidence type="ECO:0008006" key="4">
    <source>
        <dbReference type="Google" id="ProtNLM"/>
    </source>
</evidence>
<dbReference type="KEGG" id="mcad:Pan265_13020"/>
<evidence type="ECO:0000256" key="1">
    <source>
        <dbReference type="SAM" id="SignalP"/>
    </source>
</evidence>
<feature type="signal peptide" evidence="1">
    <location>
        <begin position="1"/>
        <end position="25"/>
    </location>
</feature>
<accession>A0A518BWU9</accession>